<name>A0ABN3TJL1_9ACTN</name>
<dbReference type="Proteomes" id="UP001500886">
    <property type="component" value="Unassembled WGS sequence"/>
</dbReference>
<evidence type="ECO:0000313" key="2">
    <source>
        <dbReference type="EMBL" id="GAA2708308.1"/>
    </source>
</evidence>
<protein>
    <submittedName>
        <fullName evidence="2">Uncharacterized protein</fullName>
    </submittedName>
</protein>
<organism evidence="2 3">
    <name type="scientific">Streptomyces luteosporeus</name>
    <dbReference type="NCBI Taxonomy" id="173856"/>
    <lineage>
        <taxon>Bacteria</taxon>
        <taxon>Bacillati</taxon>
        <taxon>Actinomycetota</taxon>
        <taxon>Actinomycetes</taxon>
        <taxon>Kitasatosporales</taxon>
        <taxon>Streptomycetaceae</taxon>
        <taxon>Streptomyces</taxon>
    </lineage>
</organism>
<accession>A0ABN3TJL1</accession>
<evidence type="ECO:0000256" key="1">
    <source>
        <dbReference type="SAM" id="MobiDB-lite"/>
    </source>
</evidence>
<dbReference type="EMBL" id="BAAASL010000002">
    <property type="protein sequence ID" value="GAA2708308.1"/>
    <property type="molecule type" value="Genomic_DNA"/>
</dbReference>
<comment type="caution">
    <text evidence="2">The sequence shown here is derived from an EMBL/GenBank/DDBJ whole genome shotgun (WGS) entry which is preliminary data.</text>
</comment>
<sequence length="130" mass="13654">MGVFCLQPRRRASGVVLKGTALAPAGRSGATQGSPAVPAQRKALREYENWVSALALARPCSFSRITAAPMLLKAGSRYWPFRSSLEAVSGSVTGEPHPERGLPTARSQASATSRCLALPKGQSLSGCAMR</sequence>
<proteinExistence type="predicted"/>
<feature type="region of interest" description="Disordered" evidence="1">
    <location>
        <begin position="89"/>
        <end position="108"/>
    </location>
</feature>
<keyword evidence="3" id="KW-1185">Reference proteome</keyword>
<gene>
    <name evidence="2" type="ORF">GCM10010315_04420</name>
</gene>
<reference evidence="2 3" key="1">
    <citation type="journal article" date="2019" name="Int. J. Syst. Evol. Microbiol.">
        <title>The Global Catalogue of Microorganisms (GCM) 10K type strain sequencing project: providing services to taxonomists for standard genome sequencing and annotation.</title>
        <authorList>
            <consortium name="The Broad Institute Genomics Platform"/>
            <consortium name="The Broad Institute Genome Sequencing Center for Infectious Disease"/>
            <person name="Wu L."/>
            <person name="Ma J."/>
        </authorList>
    </citation>
    <scope>NUCLEOTIDE SEQUENCE [LARGE SCALE GENOMIC DNA]</scope>
    <source>
        <strain evidence="2 3">JCM 4542</strain>
    </source>
</reference>
<evidence type="ECO:0000313" key="3">
    <source>
        <dbReference type="Proteomes" id="UP001500886"/>
    </source>
</evidence>